<sequence length="175" mass="20272">MKIILSTLLLLLCSLGFSQNLDYKNLKQFIGNRVNELEDFYKVSSTSIEDNFGNQKVMYNSVKIEPYTLNIEVETEGKNIKRIVVKNSENRTSFFKNIAEEIEKEAPIKKNYKTYYISLVKNSTKKKIYQESIDQLIDLLKKPTTNLKENYGLLESSPLKTIITINETESILEIN</sequence>
<accession>A0A376GI55</accession>
<feature type="chain" id="PRO_5016837766" evidence="1">
    <location>
        <begin position="21"/>
        <end position="175"/>
    </location>
</feature>
<dbReference type="AlphaFoldDB" id="A0A376GI55"/>
<dbReference type="STRING" id="343874.GCA_000805695_01077"/>
<keyword evidence="1" id="KW-0732">Signal</keyword>
<dbReference type="EMBL" id="UFXS01000001">
    <property type="protein sequence ID" value="STD59042.1"/>
    <property type="molecule type" value="Genomic_DNA"/>
</dbReference>
<dbReference type="Proteomes" id="UP000254737">
    <property type="component" value="Unassembled WGS sequence"/>
</dbReference>
<organism evidence="2 3">
    <name type="scientific">Empedobacter falsenii</name>
    <dbReference type="NCBI Taxonomy" id="343874"/>
    <lineage>
        <taxon>Bacteria</taxon>
        <taxon>Pseudomonadati</taxon>
        <taxon>Bacteroidota</taxon>
        <taxon>Flavobacteriia</taxon>
        <taxon>Flavobacteriales</taxon>
        <taxon>Weeksellaceae</taxon>
        <taxon>Empedobacter</taxon>
    </lineage>
</organism>
<protein>
    <submittedName>
        <fullName evidence="2">Uncharacterized protein</fullName>
    </submittedName>
</protein>
<name>A0A376GI55_9FLAO</name>
<dbReference type="RefSeq" id="WP_147280012.1">
    <property type="nucleotide sequence ID" value="NZ_JAIKTW010000085.1"/>
</dbReference>
<evidence type="ECO:0000256" key="1">
    <source>
        <dbReference type="SAM" id="SignalP"/>
    </source>
</evidence>
<feature type="signal peptide" evidence="1">
    <location>
        <begin position="1"/>
        <end position="20"/>
    </location>
</feature>
<evidence type="ECO:0000313" key="3">
    <source>
        <dbReference type="Proteomes" id="UP000254737"/>
    </source>
</evidence>
<proteinExistence type="predicted"/>
<evidence type="ECO:0000313" key="2">
    <source>
        <dbReference type="EMBL" id="STD59042.1"/>
    </source>
</evidence>
<reference evidence="2 3" key="1">
    <citation type="submission" date="2018-06" db="EMBL/GenBank/DDBJ databases">
        <authorList>
            <consortium name="Pathogen Informatics"/>
            <person name="Doyle S."/>
        </authorList>
    </citation>
    <scope>NUCLEOTIDE SEQUENCE [LARGE SCALE GENOMIC DNA]</scope>
    <source>
        <strain evidence="2 3">NCTC13456</strain>
    </source>
</reference>
<gene>
    <name evidence="2" type="ORF">NCTC13456_02671</name>
</gene>